<dbReference type="RefSeq" id="WP_213163071.1">
    <property type="nucleotide sequence ID" value="NZ_CP058214.1"/>
</dbReference>
<feature type="region of interest" description="Disordered" evidence="1">
    <location>
        <begin position="1"/>
        <end position="22"/>
    </location>
</feature>
<organism evidence="2 3">
    <name type="scientific">Kaustia mangrovi</name>
    <dbReference type="NCBI Taxonomy" id="2593653"/>
    <lineage>
        <taxon>Bacteria</taxon>
        <taxon>Pseudomonadati</taxon>
        <taxon>Pseudomonadota</taxon>
        <taxon>Alphaproteobacteria</taxon>
        <taxon>Hyphomicrobiales</taxon>
        <taxon>Parvibaculaceae</taxon>
        <taxon>Kaustia</taxon>
    </lineage>
</organism>
<sequence length="61" mass="6393">MTDKTPDRPADAASATAGTASDKPVLASQDILGGSRSAIILHEGESYILRVTRQGKLVLNK</sequence>
<dbReference type="EMBL" id="CP058214">
    <property type="protein sequence ID" value="QPC41843.1"/>
    <property type="molecule type" value="Genomic_DNA"/>
</dbReference>
<keyword evidence="3" id="KW-1185">Reference proteome</keyword>
<accession>A0A7S8C1V1</accession>
<name>A0A7S8C1V1_9HYPH</name>
<feature type="compositionally biased region" description="Basic and acidic residues" evidence="1">
    <location>
        <begin position="1"/>
        <end position="10"/>
    </location>
</feature>
<reference evidence="2 3" key="1">
    <citation type="submission" date="2020-06" db="EMBL/GenBank/DDBJ databases">
        <title>Genome sequence of 2 isolates from Red Sea Mangroves.</title>
        <authorList>
            <person name="Sefrji F."/>
            <person name="Michoud G."/>
            <person name="Merlino G."/>
            <person name="Daffonchio D."/>
        </authorList>
    </citation>
    <scope>NUCLEOTIDE SEQUENCE [LARGE SCALE GENOMIC DNA]</scope>
    <source>
        <strain evidence="2 3">R1DC25</strain>
    </source>
</reference>
<dbReference type="KEGG" id="kmn:HW532_03395"/>
<dbReference type="Pfam" id="PF10636">
    <property type="entry name" value="hemP"/>
    <property type="match status" value="1"/>
</dbReference>
<protein>
    <submittedName>
        <fullName evidence="2">Hemin uptake protein HemP</fullName>
    </submittedName>
</protein>
<gene>
    <name evidence="2" type="ORF">HW532_03395</name>
</gene>
<evidence type="ECO:0000313" key="2">
    <source>
        <dbReference type="EMBL" id="QPC41843.1"/>
    </source>
</evidence>
<dbReference type="InterPro" id="IPR019600">
    <property type="entry name" value="Hemin_uptake_protein_HemP"/>
</dbReference>
<proteinExistence type="predicted"/>
<dbReference type="Gene3D" id="2.10.70.10">
    <property type="entry name" value="Complement Module, domain 1"/>
    <property type="match status" value="1"/>
</dbReference>
<evidence type="ECO:0000313" key="3">
    <source>
        <dbReference type="Proteomes" id="UP000593594"/>
    </source>
</evidence>
<dbReference type="AlphaFoldDB" id="A0A7S8C1V1"/>
<feature type="compositionally biased region" description="Low complexity" evidence="1">
    <location>
        <begin position="11"/>
        <end position="22"/>
    </location>
</feature>
<evidence type="ECO:0000256" key="1">
    <source>
        <dbReference type="SAM" id="MobiDB-lite"/>
    </source>
</evidence>
<dbReference type="Proteomes" id="UP000593594">
    <property type="component" value="Chromosome"/>
</dbReference>